<dbReference type="EC" id="1.13.11.20" evidence="3"/>
<dbReference type="InterPro" id="IPR012864">
    <property type="entry name" value="PCO/ADO"/>
</dbReference>
<dbReference type="Gene3D" id="2.60.120.10">
    <property type="entry name" value="Jelly Rolls"/>
    <property type="match status" value="1"/>
</dbReference>
<evidence type="ECO:0000256" key="1">
    <source>
        <dbReference type="ARBA" id="ARBA00001954"/>
    </source>
</evidence>
<accession>A0A5J5BIB7</accession>
<dbReference type="AlphaFoldDB" id="A0A5J5BIB7"/>
<organism evidence="8 9">
    <name type="scientific">Nyssa sinensis</name>
    <dbReference type="NCBI Taxonomy" id="561372"/>
    <lineage>
        <taxon>Eukaryota</taxon>
        <taxon>Viridiplantae</taxon>
        <taxon>Streptophyta</taxon>
        <taxon>Embryophyta</taxon>
        <taxon>Tracheophyta</taxon>
        <taxon>Spermatophyta</taxon>
        <taxon>Magnoliopsida</taxon>
        <taxon>eudicotyledons</taxon>
        <taxon>Gunneridae</taxon>
        <taxon>Pentapetalae</taxon>
        <taxon>asterids</taxon>
        <taxon>Cornales</taxon>
        <taxon>Nyssaceae</taxon>
        <taxon>Nyssa</taxon>
    </lineage>
</organism>
<dbReference type="Pfam" id="PF07847">
    <property type="entry name" value="PCO_ADO"/>
    <property type="match status" value="1"/>
</dbReference>
<evidence type="ECO:0000313" key="9">
    <source>
        <dbReference type="Proteomes" id="UP000325577"/>
    </source>
</evidence>
<dbReference type="PANTHER" id="PTHR22966:SF50">
    <property type="entry name" value="CYSTEINE DIOXYGENASE"/>
    <property type="match status" value="1"/>
</dbReference>
<evidence type="ECO:0000256" key="3">
    <source>
        <dbReference type="ARBA" id="ARBA00013133"/>
    </source>
</evidence>
<name>A0A5J5BIB7_9ASTE</name>
<keyword evidence="9" id="KW-1185">Reference proteome</keyword>
<dbReference type="CDD" id="cd20289">
    <property type="entry name" value="cupin_ADO"/>
    <property type="match status" value="1"/>
</dbReference>
<comment type="cofactor">
    <cofactor evidence="1">
        <name>Fe(2+)</name>
        <dbReference type="ChEBI" id="CHEBI:29033"/>
    </cofactor>
</comment>
<keyword evidence="4" id="KW-0479">Metal-binding</keyword>
<dbReference type="EMBL" id="CM018035">
    <property type="protein sequence ID" value="KAA8542396.1"/>
    <property type="molecule type" value="Genomic_DNA"/>
</dbReference>
<comment type="catalytic activity">
    <reaction evidence="7">
        <text>L-cysteine + O2 = 3-sulfino-L-alanine + H(+)</text>
        <dbReference type="Rhea" id="RHEA:20441"/>
        <dbReference type="ChEBI" id="CHEBI:15378"/>
        <dbReference type="ChEBI" id="CHEBI:15379"/>
        <dbReference type="ChEBI" id="CHEBI:35235"/>
        <dbReference type="ChEBI" id="CHEBI:61085"/>
        <dbReference type="EC" id="1.13.11.20"/>
    </reaction>
    <physiologicalReaction direction="left-to-right" evidence="7">
        <dbReference type="Rhea" id="RHEA:20442"/>
    </physiologicalReaction>
</comment>
<keyword evidence="5" id="KW-0560">Oxidoreductase</keyword>
<protein>
    <recommendedName>
        <fullName evidence="3">cysteine dioxygenase</fullName>
        <ecNumber evidence="3">1.13.11.20</ecNumber>
    </recommendedName>
</protein>
<dbReference type="GO" id="GO:0046872">
    <property type="term" value="F:metal ion binding"/>
    <property type="evidence" value="ECO:0007669"/>
    <property type="project" value="UniProtKB-KW"/>
</dbReference>
<evidence type="ECO:0000256" key="4">
    <source>
        <dbReference type="ARBA" id="ARBA00022723"/>
    </source>
</evidence>
<comment type="similarity">
    <text evidence="2">Belongs to the cysteine dioxygenase family.</text>
</comment>
<dbReference type="GO" id="GO:0017172">
    <property type="term" value="F:cysteine dioxygenase activity"/>
    <property type="evidence" value="ECO:0007669"/>
    <property type="project" value="UniProtKB-EC"/>
</dbReference>
<reference evidence="8 9" key="1">
    <citation type="submission" date="2019-09" db="EMBL/GenBank/DDBJ databases">
        <title>A chromosome-level genome assembly of the Chinese tupelo Nyssa sinensis.</title>
        <authorList>
            <person name="Yang X."/>
            <person name="Kang M."/>
            <person name="Yang Y."/>
            <person name="Xiong H."/>
            <person name="Wang M."/>
            <person name="Zhang Z."/>
            <person name="Wang Z."/>
            <person name="Wu H."/>
            <person name="Ma T."/>
            <person name="Liu J."/>
            <person name="Xi Z."/>
        </authorList>
    </citation>
    <scope>NUCLEOTIDE SEQUENCE [LARGE SCALE GENOMIC DNA]</scope>
    <source>
        <strain evidence="8">J267</strain>
        <tissue evidence="8">Leaf</tissue>
    </source>
</reference>
<proteinExistence type="inferred from homology"/>
<dbReference type="Proteomes" id="UP000325577">
    <property type="component" value="Linkage Group LG12"/>
</dbReference>
<evidence type="ECO:0000256" key="5">
    <source>
        <dbReference type="ARBA" id="ARBA00023002"/>
    </source>
</evidence>
<dbReference type="OrthoDB" id="271433at2759"/>
<dbReference type="InterPro" id="IPR014710">
    <property type="entry name" value="RmlC-like_jellyroll"/>
</dbReference>
<sequence length="173" mass="19408">MNVISFRLGSFAYRHPGVIPLHNHPGMTVFSKLLFGSMHVKSYDWVTEIPSSMDKNVNSPRDVTGQHPGSRLAKVHIDSDFTAPCSTSVLYPAAGGNMHSFRALSPSAILDVLGPPYSDPDGRHCAYYHEFPYTRFSELFQEEVEGYTWLEERERPENFIVVGAEYGGPQIEN</sequence>
<gene>
    <name evidence="8" type="ORF">F0562_023468</name>
</gene>
<dbReference type="PANTHER" id="PTHR22966">
    <property type="entry name" value="2-AMINOETHANETHIOL DIOXYGENASE"/>
    <property type="match status" value="1"/>
</dbReference>
<evidence type="ECO:0000313" key="8">
    <source>
        <dbReference type="EMBL" id="KAA8542396.1"/>
    </source>
</evidence>
<evidence type="ECO:0000256" key="2">
    <source>
        <dbReference type="ARBA" id="ARBA00006622"/>
    </source>
</evidence>
<evidence type="ECO:0000256" key="7">
    <source>
        <dbReference type="ARBA" id="ARBA00024284"/>
    </source>
</evidence>
<dbReference type="SUPFAM" id="SSF51182">
    <property type="entry name" value="RmlC-like cupins"/>
    <property type="match status" value="1"/>
</dbReference>
<evidence type="ECO:0000256" key="6">
    <source>
        <dbReference type="ARBA" id="ARBA00023004"/>
    </source>
</evidence>
<keyword evidence="6" id="KW-0408">Iron</keyword>
<dbReference type="InterPro" id="IPR011051">
    <property type="entry name" value="RmlC_Cupin_sf"/>
</dbReference>
<dbReference type="GO" id="GO:0070483">
    <property type="term" value="P:detection of hypoxia"/>
    <property type="evidence" value="ECO:0007669"/>
    <property type="project" value="UniProtKB-ARBA"/>
</dbReference>